<dbReference type="PANTHER" id="PTHR43264">
    <property type="match status" value="1"/>
</dbReference>
<dbReference type="AlphaFoldDB" id="W3X1Y9"/>
<evidence type="ECO:0000256" key="1">
    <source>
        <dbReference type="ARBA" id="ARBA00009176"/>
    </source>
</evidence>
<name>W3X1Y9_PESFW</name>
<dbReference type="InterPro" id="IPR001910">
    <property type="entry name" value="Inosine/uridine_hydrolase_dom"/>
</dbReference>
<dbReference type="eggNOG" id="ENOG502SKET">
    <property type="taxonomic scope" value="Eukaryota"/>
</dbReference>
<protein>
    <recommendedName>
        <fullName evidence="3">Inosine/uridine-preferring nucleoside hydrolase domain-containing protein</fullName>
    </recommendedName>
</protein>
<keyword evidence="2" id="KW-0732">Signal</keyword>
<dbReference type="RefSeq" id="XP_007836012.1">
    <property type="nucleotide sequence ID" value="XM_007837821.1"/>
</dbReference>
<dbReference type="EMBL" id="KI912114">
    <property type="protein sequence ID" value="ETS79387.1"/>
    <property type="molecule type" value="Genomic_DNA"/>
</dbReference>
<sequence>MVRLWLPLVLLLSPLGYASCNSTRKNLIIDTDLFSDVDDAGALLIATTATNVNLLAVNINYPSSYSAWCASAIVAHYGLNVPIGIRKPFANVSYFDDFYYQLGEYASKIAYHHSGGNLTWGNADDAWDAVALYRKVLSEAEDNSVTIASIGFFENLSGLLNSTADEYSSLDGPALVSAKVSELVIMGGDYPSGYEYNFWGDNPTATAHVVNNWNGSIVYSGADLGGNVTSGALLIAQGPENDPVRQAYLYYTHGGARYSWDPLTVLYAIDGLSSGLFEYGNQYGYNYVHPNGSNEWVFDEQVANQHWLNLKVDNVTAGAKLDQMFLSKAWSAV</sequence>
<dbReference type="SUPFAM" id="SSF53590">
    <property type="entry name" value="Nucleoside hydrolase"/>
    <property type="match status" value="1"/>
</dbReference>
<evidence type="ECO:0000256" key="2">
    <source>
        <dbReference type="SAM" id="SignalP"/>
    </source>
</evidence>
<evidence type="ECO:0000313" key="5">
    <source>
        <dbReference type="Proteomes" id="UP000030651"/>
    </source>
</evidence>
<dbReference type="OMA" id="AHVVNNW"/>
<dbReference type="Proteomes" id="UP000030651">
    <property type="component" value="Unassembled WGS sequence"/>
</dbReference>
<feature type="domain" description="Inosine/uridine-preferring nucleoside hydrolase" evidence="3">
    <location>
        <begin position="27"/>
        <end position="270"/>
    </location>
</feature>
<dbReference type="GO" id="GO:0016799">
    <property type="term" value="F:hydrolase activity, hydrolyzing N-glycosyl compounds"/>
    <property type="evidence" value="ECO:0007669"/>
    <property type="project" value="InterPro"/>
</dbReference>
<dbReference type="GeneID" id="19274253"/>
<organism evidence="4 5">
    <name type="scientific">Pestalotiopsis fici (strain W106-1 / CGMCC3.15140)</name>
    <dbReference type="NCBI Taxonomy" id="1229662"/>
    <lineage>
        <taxon>Eukaryota</taxon>
        <taxon>Fungi</taxon>
        <taxon>Dikarya</taxon>
        <taxon>Ascomycota</taxon>
        <taxon>Pezizomycotina</taxon>
        <taxon>Sordariomycetes</taxon>
        <taxon>Xylariomycetidae</taxon>
        <taxon>Amphisphaeriales</taxon>
        <taxon>Sporocadaceae</taxon>
        <taxon>Pestalotiopsis</taxon>
    </lineage>
</organism>
<dbReference type="KEGG" id="pfy:PFICI_09240"/>
<feature type="chain" id="PRO_5004835324" description="Inosine/uridine-preferring nucleoside hydrolase domain-containing protein" evidence="2">
    <location>
        <begin position="21"/>
        <end position="333"/>
    </location>
</feature>
<dbReference type="Gene3D" id="3.90.245.10">
    <property type="entry name" value="Ribonucleoside hydrolase-like"/>
    <property type="match status" value="1"/>
</dbReference>
<dbReference type="PANTHER" id="PTHR43264:SF1">
    <property type="entry name" value="INOSINE_URIDINE-PREFERRING NUCLEOSIDE HYDROLASE DOMAIN-CONTAINING PROTEIN"/>
    <property type="match status" value="1"/>
</dbReference>
<dbReference type="InterPro" id="IPR036452">
    <property type="entry name" value="Ribo_hydro-like"/>
</dbReference>
<evidence type="ECO:0000259" key="3">
    <source>
        <dbReference type="Pfam" id="PF01156"/>
    </source>
</evidence>
<comment type="similarity">
    <text evidence="1">Belongs to the IUNH family.</text>
</comment>
<proteinExistence type="inferred from homology"/>
<dbReference type="CDD" id="cd02652">
    <property type="entry name" value="nuc_hydro_2"/>
    <property type="match status" value="1"/>
</dbReference>
<feature type="signal peptide" evidence="2">
    <location>
        <begin position="1"/>
        <end position="20"/>
    </location>
</feature>
<evidence type="ECO:0000313" key="4">
    <source>
        <dbReference type="EMBL" id="ETS79387.1"/>
    </source>
</evidence>
<dbReference type="STRING" id="1229662.W3X1Y9"/>
<dbReference type="OrthoDB" id="187522at2759"/>
<dbReference type="Pfam" id="PF01156">
    <property type="entry name" value="IU_nuc_hydro"/>
    <property type="match status" value="1"/>
</dbReference>
<reference evidence="5" key="1">
    <citation type="journal article" date="2015" name="BMC Genomics">
        <title>Genomic and transcriptomic analysis of the endophytic fungus Pestalotiopsis fici reveals its lifestyle and high potential for synthesis of natural products.</title>
        <authorList>
            <person name="Wang X."/>
            <person name="Zhang X."/>
            <person name="Liu L."/>
            <person name="Xiang M."/>
            <person name="Wang W."/>
            <person name="Sun X."/>
            <person name="Che Y."/>
            <person name="Guo L."/>
            <person name="Liu G."/>
            <person name="Guo L."/>
            <person name="Wang C."/>
            <person name="Yin W.B."/>
            <person name="Stadler M."/>
            <person name="Zhang X."/>
            <person name="Liu X."/>
        </authorList>
    </citation>
    <scope>NUCLEOTIDE SEQUENCE [LARGE SCALE GENOMIC DNA]</scope>
    <source>
        <strain evidence="5">W106-1 / CGMCC3.15140</strain>
    </source>
</reference>
<dbReference type="HOGENOM" id="CLU_055874_1_0_1"/>
<dbReference type="InParanoid" id="W3X1Y9"/>
<gene>
    <name evidence="4" type="ORF">PFICI_09240</name>
</gene>
<accession>W3X1Y9</accession>
<keyword evidence="5" id="KW-1185">Reference proteome</keyword>